<evidence type="ECO:0000259" key="6">
    <source>
        <dbReference type="Pfam" id="PF00884"/>
    </source>
</evidence>
<proteinExistence type="inferred from homology"/>
<feature type="domain" description="Sulfatase N-terminal" evidence="6">
    <location>
        <begin position="20"/>
        <end position="367"/>
    </location>
</feature>
<dbReference type="STRING" id="485917.Phep_3373"/>
<evidence type="ECO:0000313" key="7">
    <source>
        <dbReference type="EMBL" id="ACU05567.1"/>
    </source>
</evidence>
<dbReference type="InterPro" id="IPR024607">
    <property type="entry name" value="Sulfatase_CS"/>
</dbReference>
<feature type="signal peptide" evidence="5">
    <location>
        <begin position="1"/>
        <end position="19"/>
    </location>
</feature>
<dbReference type="PANTHER" id="PTHR42693:SF53">
    <property type="entry name" value="ENDO-4-O-SULFATASE"/>
    <property type="match status" value="1"/>
</dbReference>
<evidence type="ECO:0000256" key="4">
    <source>
        <dbReference type="ARBA" id="ARBA00022837"/>
    </source>
</evidence>
<dbReference type="Pfam" id="PF00884">
    <property type="entry name" value="Sulfatase"/>
    <property type="match status" value="1"/>
</dbReference>
<protein>
    <submittedName>
        <fullName evidence="7">Sulfatase</fullName>
    </submittedName>
</protein>
<keyword evidence="5" id="KW-0732">Signal</keyword>
<comment type="similarity">
    <text evidence="1">Belongs to the sulfatase family.</text>
</comment>
<dbReference type="CDD" id="cd16145">
    <property type="entry name" value="ARS_like"/>
    <property type="match status" value="1"/>
</dbReference>
<dbReference type="Proteomes" id="UP000000852">
    <property type="component" value="Chromosome"/>
</dbReference>
<evidence type="ECO:0000313" key="8">
    <source>
        <dbReference type="Proteomes" id="UP000000852"/>
    </source>
</evidence>
<dbReference type="InterPro" id="IPR000917">
    <property type="entry name" value="Sulfatase_N"/>
</dbReference>
<dbReference type="Gene3D" id="3.30.1120.10">
    <property type="match status" value="1"/>
</dbReference>
<evidence type="ECO:0000256" key="1">
    <source>
        <dbReference type="ARBA" id="ARBA00008779"/>
    </source>
</evidence>
<dbReference type="PANTHER" id="PTHR42693">
    <property type="entry name" value="ARYLSULFATASE FAMILY MEMBER"/>
    <property type="match status" value="1"/>
</dbReference>
<keyword evidence="3" id="KW-0378">Hydrolase</keyword>
<dbReference type="eggNOG" id="COG3119">
    <property type="taxonomic scope" value="Bacteria"/>
</dbReference>
<dbReference type="RefSeq" id="WP_015809176.1">
    <property type="nucleotide sequence ID" value="NC_013061.1"/>
</dbReference>
<reference evidence="7 8" key="1">
    <citation type="journal article" date="2009" name="Stand. Genomic Sci.">
        <title>Complete genome sequence of Pedobacter heparinus type strain (HIM 762-3).</title>
        <authorList>
            <person name="Han C."/>
            <person name="Spring S."/>
            <person name="Lapidus A."/>
            <person name="Del Rio T.G."/>
            <person name="Tice H."/>
            <person name="Copeland A."/>
            <person name="Cheng J.F."/>
            <person name="Lucas S."/>
            <person name="Chen F."/>
            <person name="Nolan M."/>
            <person name="Bruce D."/>
            <person name="Goodwin L."/>
            <person name="Pitluck S."/>
            <person name="Ivanova N."/>
            <person name="Mavromatis K."/>
            <person name="Mikhailova N."/>
            <person name="Pati A."/>
            <person name="Chen A."/>
            <person name="Palaniappan K."/>
            <person name="Land M."/>
            <person name="Hauser L."/>
            <person name="Chang Y.J."/>
            <person name="Jeffries C.C."/>
            <person name="Saunders E."/>
            <person name="Chertkov O."/>
            <person name="Brettin T."/>
            <person name="Goker M."/>
            <person name="Rohde M."/>
            <person name="Bristow J."/>
            <person name="Eisen J.A."/>
            <person name="Markowitz V."/>
            <person name="Hugenholtz P."/>
            <person name="Kyrpides N.C."/>
            <person name="Klenk H.P."/>
            <person name="Detter J.C."/>
        </authorList>
    </citation>
    <scope>NUCLEOTIDE SEQUENCE [LARGE SCALE GENOMIC DNA]</scope>
    <source>
        <strain evidence="8">ATCC 13125 / DSM 2366 / CIP 104194 / JCM 7457 / NBRC 12017 / NCIMB 9290 / NRRL B-14731 / HIM 762-3</strain>
    </source>
</reference>
<dbReference type="SUPFAM" id="SSF53649">
    <property type="entry name" value="Alkaline phosphatase-like"/>
    <property type="match status" value="1"/>
</dbReference>
<dbReference type="InterPro" id="IPR050738">
    <property type="entry name" value="Sulfatase"/>
</dbReference>
<dbReference type="OrthoDB" id="9764377at2"/>
<evidence type="ECO:0000256" key="5">
    <source>
        <dbReference type="SAM" id="SignalP"/>
    </source>
</evidence>
<dbReference type="InterPro" id="IPR017850">
    <property type="entry name" value="Alkaline_phosphatase_core_sf"/>
</dbReference>
<name>C6XSK4_PEDHD</name>
<keyword evidence="4" id="KW-0106">Calcium</keyword>
<dbReference type="GO" id="GO:0046872">
    <property type="term" value="F:metal ion binding"/>
    <property type="evidence" value="ECO:0007669"/>
    <property type="project" value="UniProtKB-KW"/>
</dbReference>
<keyword evidence="2" id="KW-0479">Metal-binding</keyword>
<sequence>MNRLLLISVFLLLSQRLAAQNVILIYADDLGYAELGSYGQKKIKTPHLDQLAAQGLRLTQFYTGTPVCAPSRANLMTGLHAGHAQIRDNYGLLPYQENVNEPGSFPLKAGTATLGSLFKTAGYATAAIGKWGLGNHDNSGDPQKLGFDYFYGYYDQRQAHNYYPTHLWENGKWDTLRNHPMEVHPKDKTVSESGAYRGKDYAIDKMTEKAVRFIQSNKDRPFFLYFPITLPHGVLQEPTSGIDAYVKLFNEKPSGKDPITPYPKASYAAMVSYMDQQVGVIQNLLKELRLDQNTIVIFTSDNGTAANVDRDFFNSTGGLRGVKQDVYEGGIREPFIIKWPGKIAQGKTSDYPVVTYDLMATFADLLQVKAPKNDGISVLDLFKGSLPVAKRGFLYWEYPSKGGQLAIRIGNLKGVKTNIQKNKAAAWQIYDLSKDPGESNDIASSHPELPHAFDAIVKKEHTSPLRPEWDIFKSKKESTEN</sequence>
<dbReference type="AlphaFoldDB" id="C6XSK4"/>
<evidence type="ECO:0000256" key="2">
    <source>
        <dbReference type="ARBA" id="ARBA00022723"/>
    </source>
</evidence>
<feature type="chain" id="PRO_5002973180" evidence="5">
    <location>
        <begin position="20"/>
        <end position="481"/>
    </location>
</feature>
<gene>
    <name evidence="7" type="ordered locus">Phep_3373</name>
</gene>
<dbReference type="GO" id="GO:0004065">
    <property type="term" value="F:arylsulfatase activity"/>
    <property type="evidence" value="ECO:0007669"/>
    <property type="project" value="TreeGrafter"/>
</dbReference>
<dbReference type="KEGG" id="phe:Phep_3373"/>
<evidence type="ECO:0000256" key="3">
    <source>
        <dbReference type="ARBA" id="ARBA00022801"/>
    </source>
</evidence>
<accession>C6XSK4</accession>
<dbReference type="Gene3D" id="3.40.720.10">
    <property type="entry name" value="Alkaline Phosphatase, subunit A"/>
    <property type="match status" value="1"/>
</dbReference>
<dbReference type="HOGENOM" id="CLU_006332_10_4_10"/>
<dbReference type="EMBL" id="CP001681">
    <property type="protein sequence ID" value="ACU05567.1"/>
    <property type="molecule type" value="Genomic_DNA"/>
</dbReference>
<dbReference type="PROSITE" id="PS00523">
    <property type="entry name" value="SULFATASE_1"/>
    <property type="match status" value="1"/>
</dbReference>
<keyword evidence="8" id="KW-1185">Reference proteome</keyword>
<organism evidence="7 8">
    <name type="scientific">Pedobacter heparinus (strain ATCC 13125 / DSM 2366 / CIP 104194 / JCM 7457 / NBRC 12017 / NCIMB 9290 / NRRL B-14731 / HIM 762-3)</name>
    <dbReference type="NCBI Taxonomy" id="485917"/>
    <lineage>
        <taxon>Bacteria</taxon>
        <taxon>Pseudomonadati</taxon>
        <taxon>Bacteroidota</taxon>
        <taxon>Sphingobacteriia</taxon>
        <taxon>Sphingobacteriales</taxon>
        <taxon>Sphingobacteriaceae</taxon>
        <taxon>Pedobacter</taxon>
    </lineage>
</organism>